<dbReference type="Proteomes" id="UP000031563">
    <property type="component" value="Unassembled WGS sequence"/>
</dbReference>
<accession>A0A0F5HMU6</accession>
<organism evidence="1 2">
    <name type="scientific">Bacillus thermotolerans</name>
    <name type="common">Quasibacillus thermotolerans</name>
    <dbReference type="NCBI Taxonomy" id="1221996"/>
    <lineage>
        <taxon>Bacteria</taxon>
        <taxon>Bacillati</taxon>
        <taxon>Bacillota</taxon>
        <taxon>Bacilli</taxon>
        <taxon>Bacillales</taxon>
        <taxon>Bacillaceae</taxon>
        <taxon>Bacillus</taxon>
    </lineage>
</organism>
<comment type="caution">
    <text evidence="1">The sequence shown here is derived from an EMBL/GenBank/DDBJ whole genome shotgun (WGS) entry which is preliminary data.</text>
</comment>
<name>A0A0F5HMU6_BACTR</name>
<evidence type="ECO:0000313" key="1">
    <source>
        <dbReference type="EMBL" id="KKB34152.1"/>
    </source>
</evidence>
<dbReference type="AlphaFoldDB" id="A0A0F5HMU6"/>
<gene>
    <name evidence="1" type="ORF">QY95_04038</name>
</gene>
<proteinExistence type="predicted"/>
<sequence length="41" mass="4834">MLRDEQSFRNFLEKPLSGQTHIGVFLRFVHMRRLSAAALFI</sequence>
<protein>
    <submittedName>
        <fullName evidence="1">Uncharacterized protein</fullName>
    </submittedName>
</protein>
<reference evidence="1" key="1">
    <citation type="submission" date="2015-02" db="EMBL/GenBank/DDBJ databases">
        <title>Genome Assembly of Bacillaceae bacterium MTCC 8252.</title>
        <authorList>
            <person name="Verma A."/>
            <person name="Khatri I."/>
            <person name="Mual P."/>
            <person name="Subramanian S."/>
            <person name="Krishnamurthi S."/>
        </authorList>
    </citation>
    <scope>NUCLEOTIDE SEQUENCE [LARGE SCALE GENOMIC DNA]</scope>
    <source>
        <strain evidence="1">MTCC 8252</strain>
    </source>
</reference>
<dbReference type="EMBL" id="JWIR02000089">
    <property type="protein sequence ID" value="KKB34152.1"/>
    <property type="molecule type" value="Genomic_DNA"/>
</dbReference>
<keyword evidence="2" id="KW-1185">Reference proteome</keyword>
<evidence type="ECO:0000313" key="2">
    <source>
        <dbReference type="Proteomes" id="UP000031563"/>
    </source>
</evidence>